<feature type="compositionally biased region" description="Acidic residues" evidence="1">
    <location>
        <begin position="198"/>
        <end position="208"/>
    </location>
</feature>
<dbReference type="EMBL" id="KB822712">
    <property type="protein sequence ID" value="ETN45271.1"/>
    <property type="molecule type" value="Genomic_DNA"/>
</dbReference>
<feature type="region of interest" description="Disordered" evidence="1">
    <location>
        <begin position="580"/>
        <end position="806"/>
    </location>
</feature>
<feature type="compositionally biased region" description="Acidic residues" evidence="1">
    <location>
        <begin position="468"/>
        <end position="478"/>
    </location>
</feature>
<organism evidence="2 3">
    <name type="scientific">Cyphellophora europaea (strain CBS 101466)</name>
    <name type="common">Phialophora europaea</name>
    <dbReference type="NCBI Taxonomy" id="1220924"/>
    <lineage>
        <taxon>Eukaryota</taxon>
        <taxon>Fungi</taxon>
        <taxon>Dikarya</taxon>
        <taxon>Ascomycota</taxon>
        <taxon>Pezizomycotina</taxon>
        <taxon>Eurotiomycetes</taxon>
        <taxon>Chaetothyriomycetidae</taxon>
        <taxon>Chaetothyriales</taxon>
        <taxon>Cyphellophoraceae</taxon>
        <taxon>Cyphellophora</taxon>
    </lineage>
</organism>
<evidence type="ECO:0000256" key="1">
    <source>
        <dbReference type="SAM" id="MobiDB-lite"/>
    </source>
</evidence>
<feature type="compositionally biased region" description="Low complexity" evidence="1">
    <location>
        <begin position="479"/>
        <end position="491"/>
    </location>
</feature>
<feature type="compositionally biased region" description="Basic and acidic residues" evidence="1">
    <location>
        <begin position="53"/>
        <end position="63"/>
    </location>
</feature>
<dbReference type="GeneID" id="19976441"/>
<feature type="region of interest" description="Disordered" evidence="1">
    <location>
        <begin position="446"/>
        <end position="524"/>
    </location>
</feature>
<feature type="compositionally biased region" description="Basic and acidic residues" evidence="1">
    <location>
        <begin position="667"/>
        <end position="678"/>
    </location>
</feature>
<dbReference type="RefSeq" id="XP_008711999.1">
    <property type="nucleotide sequence ID" value="XM_008713777.1"/>
</dbReference>
<feature type="compositionally biased region" description="Basic residues" evidence="1">
    <location>
        <begin position="794"/>
        <end position="806"/>
    </location>
</feature>
<dbReference type="Proteomes" id="UP000030752">
    <property type="component" value="Unassembled WGS sequence"/>
</dbReference>
<protein>
    <submittedName>
        <fullName evidence="2">Uncharacterized protein</fullName>
    </submittedName>
</protein>
<reference evidence="2 3" key="1">
    <citation type="submission" date="2013-03" db="EMBL/GenBank/DDBJ databases">
        <title>The Genome Sequence of Phialophora europaea CBS 101466.</title>
        <authorList>
            <consortium name="The Broad Institute Genomics Platform"/>
            <person name="Cuomo C."/>
            <person name="de Hoog S."/>
            <person name="Gorbushina A."/>
            <person name="Walker B."/>
            <person name="Young S.K."/>
            <person name="Zeng Q."/>
            <person name="Gargeya S."/>
            <person name="Fitzgerald M."/>
            <person name="Haas B."/>
            <person name="Abouelleil A."/>
            <person name="Allen A.W."/>
            <person name="Alvarado L."/>
            <person name="Arachchi H.M."/>
            <person name="Berlin A.M."/>
            <person name="Chapman S.B."/>
            <person name="Gainer-Dewar J."/>
            <person name="Goldberg J."/>
            <person name="Griggs A."/>
            <person name="Gujja S."/>
            <person name="Hansen M."/>
            <person name="Howarth C."/>
            <person name="Imamovic A."/>
            <person name="Ireland A."/>
            <person name="Larimer J."/>
            <person name="McCowan C."/>
            <person name="Murphy C."/>
            <person name="Pearson M."/>
            <person name="Poon T.W."/>
            <person name="Priest M."/>
            <person name="Roberts A."/>
            <person name="Saif S."/>
            <person name="Shea T."/>
            <person name="Sisk P."/>
            <person name="Sykes S."/>
            <person name="Wortman J."/>
            <person name="Nusbaum C."/>
            <person name="Birren B."/>
        </authorList>
    </citation>
    <scope>NUCLEOTIDE SEQUENCE [LARGE SCALE GENOMIC DNA]</scope>
    <source>
        <strain evidence="2 3">CBS 101466</strain>
    </source>
</reference>
<dbReference type="AlphaFoldDB" id="W2S964"/>
<feature type="region of interest" description="Disordered" evidence="1">
    <location>
        <begin position="109"/>
        <end position="130"/>
    </location>
</feature>
<evidence type="ECO:0000313" key="2">
    <source>
        <dbReference type="EMBL" id="ETN45271.1"/>
    </source>
</evidence>
<accession>W2S964</accession>
<keyword evidence="3" id="KW-1185">Reference proteome</keyword>
<proteinExistence type="predicted"/>
<feature type="compositionally biased region" description="Polar residues" evidence="1">
    <location>
        <begin position="283"/>
        <end position="294"/>
    </location>
</feature>
<evidence type="ECO:0000313" key="3">
    <source>
        <dbReference type="Proteomes" id="UP000030752"/>
    </source>
</evidence>
<feature type="compositionally biased region" description="Basic and acidic residues" evidence="1">
    <location>
        <begin position="457"/>
        <end position="467"/>
    </location>
</feature>
<feature type="compositionally biased region" description="Basic and acidic residues" evidence="1">
    <location>
        <begin position="272"/>
        <end position="282"/>
    </location>
</feature>
<feature type="compositionally biased region" description="Low complexity" evidence="1">
    <location>
        <begin position="680"/>
        <end position="727"/>
    </location>
</feature>
<feature type="region of interest" description="Disordered" evidence="1">
    <location>
        <begin position="158"/>
        <end position="302"/>
    </location>
</feature>
<dbReference type="eggNOG" id="ENOG502SEVN">
    <property type="taxonomic scope" value="Eukaryota"/>
</dbReference>
<feature type="compositionally biased region" description="Polar residues" evidence="1">
    <location>
        <begin position="446"/>
        <end position="456"/>
    </location>
</feature>
<dbReference type="InParanoid" id="W2S964"/>
<feature type="region of interest" description="Disordered" evidence="1">
    <location>
        <begin position="1"/>
        <end position="96"/>
    </location>
</feature>
<dbReference type="VEuPathDB" id="FungiDB:HMPREF1541_09102"/>
<name>W2S964_CYPE1</name>
<feature type="compositionally biased region" description="Basic and acidic residues" evidence="1">
    <location>
        <begin position="773"/>
        <end position="793"/>
    </location>
</feature>
<feature type="compositionally biased region" description="Low complexity" evidence="1">
    <location>
        <begin position="27"/>
        <end position="37"/>
    </location>
</feature>
<feature type="compositionally biased region" description="Basic and acidic residues" evidence="1">
    <location>
        <begin position="166"/>
        <end position="193"/>
    </location>
</feature>
<dbReference type="HOGENOM" id="CLU_349499_0_0_1"/>
<sequence>MACLDPHSPSHLRKSVESERSIFHFSQTDTGTIGTTQQPPPPLQSPETPTFHVDIHEDAENVEKYSFTPKQLPRGPRAWERQPAQPFTKRNEAQKVIWKRAPLKNITTEANKRWKRGANDEDGEFEGNVRPAKRVKMGTAAVGEKDKENVEVEMAEGYVPVVWGARDQEGSEDGDKHRDEHGDQFSRQEKEGVQQDSDSMEADDSVQEDADKTPEQIQTSLQPIEDIHEISEQSEVNAQSADGRAELPQQPDTSIQPEDYASEPHTPSPCKMNERSSEETVEQHLSGQQTSSLPSEAGCTSGPQMCFDIVPTTTFSDEHITANASKISYSNGQIIAELDTSKDVANQIGKLLRDEPQPESEVAVSPPHDVLPTLAKHGVTDVEKVEDAAAVAAAPQFSKTSVQPDEDDTAYLQQFLQRAKEAREKNPSLLLYRPVGDRIKRHLIDQHNQSAGASPESNDRKRPHSPEPDDISELDSPEEPTVTTTVIIPSVDEVTEKPPSPSRRSNRLNANTKLPRPQRPITLPSNISLRRLNGTEFISMAKQRSEVQNAAMLTRNNTRKNKGAALPVQQRLDQIKLGFADTGEDGASDSQDPERKKKTKRRKNGQEFDRISWAHKIARYQQDGEEHTLTLDGSWETNAMAEPSKAEHDEGGSESDIVAPELSTSKSDPEPENEHEAFNKSTSRSVSTPKKSKSSSSSSSTDKSKSSSKSKPSSDASDPTDSVSTSSEKQKSTKRKRVEKTGTVNGTPAPKRGLDLLLEEAKENVGVVTALGETRERERSGDAKSEKNAEARSSKRLRAKRSSTAR</sequence>
<gene>
    <name evidence="2" type="ORF">HMPREF1541_09102</name>
</gene>
<dbReference type="OrthoDB" id="4207369at2759"/>